<gene>
    <name evidence="2" type="ORF">EAI_07295</name>
</gene>
<dbReference type="AlphaFoldDB" id="E2BN89"/>
<accession>E2BN89</accession>
<dbReference type="InParanoid" id="E2BN89"/>
<evidence type="ECO:0000313" key="2">
    <source>
        <dbReference type="EMBL" id="EFN82851.1"/>
    </source>
</evidence>
<sequence>MHPTCATLYAVRLTLNQVAAPTFYRKSMVDRSTTRSAIFLATVGLSLSMFSLKQMQSSSNRRHQHHLQRA</sequence>
<evidence type="ECO:0000313" key="3">
    <source>
        <dbReference type="Proteomes" id="UP000008237"/>
    </source>
</evidence>
<keyword evidence="1" id="KW-0812">Transmembrane</keyword>
<name>E2BN89_HARSA</name>
<reference evidence="2 3" key="1">
    <citation type="journal article" date="2010" name="Science">
        <title>Genomic comparison of the ants Camponotus floridanus and Harpegnathos saltator.</title>
        <authorList>
            <person name="Bonasio R."/>
            <person name="Zhang G."/>
            <person name="Ye C."/>
            <person name="Mutti N.S."/>
            <person name="Fang X."/>
            <person name="Qin N."/>
            <person name="Donahue G."/>
            <person name="Yang P."/>
            <person name="Li Q."/>
            <person name="Li C."/>
            <person name="Zhang P."/>
            <person name="Huang Z."/>
            <person name="Berger S.L."/>
            <person name="Reinberg D."/>
            <person name="Wang J."/>
            <person name="Liebig J."/>
        </authorList>
    </citation>
    <scope>NUCLEOTIDE SEQUENCE [LARGE SCALE GENOMIC DNA]</scope>
    <source>
        <strain evidence="2 3">R22 G/1</strain>
    </source>
</reference>
<organism evidence="3">
    <name type="scientific">Harpegnathos saltator</name>
    <name type="common">Jerdon's jumping ant</name>
    <dbReference type="NCBI Taxonomy" id="610380"/>
    <lineage>
        <taxon>Eukaryota</taxon>
        <taxon>Metazoa</taxon>
        <taxon>Ecdysozoa</taxon>
        <taxon>Arthropoda</taxon>
        <taxon>Hexapoda</taxon>
        <taxon>Insecta</taxon>
        <taxon>Pterygota</taxon>
        <taxon>Neoptera</taxon>
        <taxon>Endopterygota</taxon>
        <taxon>Hymenoptera</taxon>
        <taxon>Apocrita</taxon>
        <taxon>Aculeata</taxon>
        <taxon>Formicoidea</taxon>
        <taxon>Formicidae</taxon>
        <taxon>Ponerinae</taxon>
        <taxon>Ponerini</taxon>
        <taxon>Harpegnathos</taxon>
    </lineage>
</organism>
<keyword evidence="1" id="KW-0472">Membrane</keyword>
<dbReference type="OMA" id="VHIGSCG"/>
<dbReference type="OrthoDB" id="7610693at2759"/>
<keyword evidence="3" id="KW-1185">Reference proteome</keyword>
<feature type="transmembrane region" description="Helical" evidence="1">
    <location>
        <begin position="35"/>
        <end position="52"/>
    </location>
</feature>
<evidence type="ECO:0000256" key="1">
    <source>
        <dbReference type="SAM" id="Phobius"/>
    </source>
</evidence>
<keyword evidence="1" id="KW-1133">Transmembrane helix</keyword>
<proteinExistence type="predicted"/>
<dbReference type="EMBL" id="GL449385">
    <property type="protein sequence ID" value="EFN82851.1"/>
    <property type="molecule type" value="Genomic_DNA"/>
</dbReference>
<protein>
    <submittedName>
        <fullName evidence="2">Uncharacterized protein</fullName>
    </submittedName>
</protein>
<dbReference type="Proteomes" id="UP000008237">
    <property type="component" value="Unassembled WGS sequence"/>
</dbReference>